<accession>A0A0L0H8F0</accession>
<dbReference type="RefSeq" id="XP_016605532.1">
    <property type="nucleotide sequence ID" value="XM_016755573.1"/>
</dbReference>
<name>A0A0L0H8F0_SPIPD</name>
<dbReference type="OrthoDB" id="10355419at2759"/>
<evidence type="ECO:0000313" key="3">
    <source>
        <dbReference type="Proteomes" id="UP000053201"/>
    </source>
</evidence>
<dbReference type="AlphaFoldDB" id="A0A0L0H8F0"/>
<keyword evidence="1" id="KW-0175">Coiled coil</keyword>
<reference evidence="2 3" key="1">
    <citation type="submission" date="2009-08" db="EMBL/GenBank/DDBJ databases">
        <title>The Genome Sequence of Spizellomyces punctatus strain DAOM BR117.</title>
        <authorList>
            <consortium name="The Broad Institute Genome Sequencing Platform"/>
            <person name="Russ C."/>
            <person name="Cuomo C."/>
            <person name="Shea T."/>
            <person name="Young S.K."/>
            <person name="Zeng Q."/>
            <person name="Koehrsen M."/>
            <person name="Haas B."/>
            <person name="Borodovsky M."/>
            <person name="Guigo R."/>
            <person name="Alvarado L."/>
            <person name="Berlin A."/>
            <person name="Bochicchio J."/>
            <person name="Borenstein D."/>
            <person name="Chapman S."/>
            <person name="Chen Z."/>
            <person name="Engels R."/>
            <person name="Freedman E."/>
            <person name="Gellesch M."/>
            <person name="Goldberg J."/>
            <person name="Griggs A."/>
            <person name="Gujja S."/>
            <person name="Heiman D."/>
            <person name="Hepburn T."/>
            <person name="Howarth C."/>
            <person name="Jen D."/>
            <person name="Larson L."/>
            <person name="Lewis B."/>
            <person name="Mehta T."/>
            <person name="Park D."/>
            <person name="Pearson M."/>
            <person name="Roberts A."/>
            <person name="Saif S."/>
            <person name="Shenoy N."/>
            <person name="Sisk P."/>
            <person name="Stolte C."/>
            <person name="Sykes S."/>
            <person name="Thomson T."/>
            <person name="Walk T."/>
            <person name="White J."/>
            <person name="Yandava C."/>
            <person name="Burger G."/>
            <person name="Gray M.W."/>
            <person name="Holland P.W.H."/>
            <person name="King N."/>
            <person name="Lang F.B.F."/>
            <person name="Roger A.J."/>
            <person name="Ruiz-Trillo I."/>
            <person name="Lander E."/>
            <person name="Nusbaum C."/>
        </authorList>
    </citation>
    <scope>NUCLEOTIDE SEQUENCE [LARGE SCALE GENOMIC DNA]</scope>
    <source>
        <strain evidence="2 3">DAOM BR117</strain>
    </source>
</reference>
<organism evidence="2 3">
    <name type="scientific">Spizellomyces punctatus (strain DAOM BR117)</name>
    <dbReference type="NCBI Taxonomy" id="645134"/>
    <lineage>
        <taxon>Eukaryota</taxon>
        <taxon>Fungi</taxon>
        <taxon>Fungi incertae sedis</taxon>
        <taxon>Chytridiomycota</taxon>
        <taxon>Chytridiomycota incertae sedis</taxon>
        <taxon>Chytridiomycetes</taxon>
        <taxon>Spizellomycetales</taxon>
        <taxon>Spizellomycetaceae</taxon>
        <taxon>Spizellomyces</taxon>
    </lineage>
</organism>
<feature type="coiled-coil region" evidence="1">
    <location>
        <begin position="76"/>
        <end position="103"/>
    </location>
</feature>
<gene>
    <name evidence="2" type="ORF">SPPG_07407</name>
</gene>
<dbReference type="VEuPathDB" id="FungiDB:SPPG_07407"/>
<evidence type="ECO:0000313" key="2">
    <source>
        <dbReference type="EMBL" id="KNC97492.1"/>
    </source>
</evidence>
<evidence type="ECO:0000256" key="1">
    <source>
        <dbReference type="SAM" id="Coils"/>
    </source>
</evidence>
<dbReference type="EMBL" id="KQ257464">
    <property type="protein sequence ID" value="KNC97492.1"/>
    <property type="molecule type" value="Genomic_DNA"/>
</dbReference>
<keyword evidence="3" id="KW-1185">Reference proteome</keyword>
<protein>
    <submittedName>
        <fullName evidence="2">Uncharacterized protein</fullName>
    </submittedName>
</protein>
<sequence>MSTKRTISVSPATSSSSYALPSPLPVDFLAHSKPTLHGLAQAALSSTVTATVSPLSLTSDTLAKSAKMFAATDTTLDRTRGTLERLAKGVKELDERARSSNEALKICVAETLDQLAGQCGSGPRRI</sequence>
<dbReference type="GeneID" id="27690625"/>
<proteinExistence type="predicted"/>
<dbReference type="InParanoid" id="A0A0L0H8F0"/>
<dbReference type="Proteomes" id="UP000053201">
    <property type="component" value="Unassembled WGS sequence"/>
</dbReference>